<keyword evidence="3 6" id="KW-0812">Transmembrane</keyword>
<dbReference type="Gene3D" id="1.20.1250.20">
    <property type="entry name" value="MFS general substrate transporter like domains"/>
    <property type="match status" value="2"/>
</dbReference>
<dbReference type="STRING" id="1121395.SAMN02745215_01290"/>
<dbReference type="InterPro" id="IPR011701">
    <property type="entry name" value="MFS"/>
</dbReference>
<keyword evidence="2" id="KW-0813">Transport</keyword>
<dbReference type="GO" id="GO:0005886">
    <property type="term" value="C:plasma membrane"/>
    <property type="evidence" value="ECO:0007669"/>
    <property type="project" value="UniProtKB-SubCell"/>
</dbReference>
<feature type="transmembrane region" description="Helical" evidence="6">
    <location>
        <begin position="312"/>
        <end position="333"/>
    </location>
</feature>
<keyword evidence="5 6" id="KW-0472">Membrane</keyword>
<gene>
    <name evidence="8" type="ORF">SAMN02745215_01290</name>
</gene>
<keyword evidence="9" id="KW-1185">Reference proteome</keyword>
<sequence>MSNSATVSTKVRIHTSVGAFFSNMIEFYDLMILSMALALIVKEFDLTLSEAGMLGTATLIGCGLSAFIIGWCSENFGRKPTLLYSVLIFSLLTACIGFASGYLQILVLRLLAGITLGGIFTLVGTLMNETWPAHLRGRATTIVWISSSCGVILASFLVANVMPKYGWRSLFIFALTGIIVAIYIAIFIPETEAWKAMKAQKKDKIALSVGLKEIFSGKLRKNTLLGTGASFLAGLSFWGFMYWLPTFLIAERGLAPAAVGGYIAFQSIGQIIGVPLSGVIADAIGRKKTLILIFILGGILIPLYVSSHNLQVLFWGGPFIAAIFSYPGLMATYYPEFYPTHIRSLGVGFLFNIGRALSAIGPYTLGALAVAYSLQTSIVVCGILYVLGAVLVFFLPETFRKKDLTDNNSPALSTK</sequence>
<dbReference type="AlphaFoldDB" id="A0A1M7SXR8"/>
<evidence type="ECO:0000256" key="2">
    <source>
        <dbReference type="ARBA" id="ARBA00022448"/>
    </source>
</evidence>
<evidence type="ECO:0000256" key="5">
    <source>
        <dbReference type="ARBA" id="ARBA00023136"/>
    </source>
</evidence>
<feature type="transmembrane region" description="Helical" evidence="6">
    <location>
        <begin position="289"/>
        <end position="306"/>
    </location>
</feature>
<dbReference type="EMBL" id="FRDN01000005">
    <property type="protein sequence ID" value="SHN63282.1"/>
    <property type="molecule type" value="Genomic_DNA"/>
</dbReference>
<comment type="subcellular location">
    <subcellularLocation>
        <location evidence="1">Cell membrane</location>
        <topology evidence="1">Multi-pass membrane protein</topology>
    </subcellularLocation>
</comment>
<evidence type="ECO:0000256" key="1">
    <source>
        <dbReference type="ARBA" id="ARBA00004651"/>
    </source>
</evidence>
<dbReference type="PANTHER" id="PTHR23508">
    <property type="entry name" value="CARBOXYLIC ACID TRANSPORTER PROTEIN HOMOLOG"/>
    <property type="match status" value="1"/>
</dbReference>
<feature type="transmembrane region" description="Helical" evidence="6">
    <location>
        <begin position="53"/>
        <end position="72"/>
    </location>
</feature>
<dbReference type="GO" id="GO:0046943">
    <property type="term" value="F:carboxylic acid transmembrane transporter activity"/>
    <property type="evidence" value="ECO:0007669"/>
    <property type="project" value="TreeGrafter"/>
</dbReference>
<organism evidence="8 9">
    <name type="scientific">Desulfitobacterium chlororespirans DSM 11544</name>
    <dbReference type="NCBI Taxonomy" id="1121395"/>
    <lineage>
        <taxon>Bacteria</taxon>
        <taxon>Bacillati</taxon>
        <taxon>Bacillota</taxon>
        <taxon>Clostridia</taxon>
        <taxon>Eubacteriales</taxon>
        <taxon>Desulfitobacteriaceae</taxon>
        <taxon>Desulfitobacterium</taxon>
    </lineage>
</organism>
<keyword evidence="4 6" id="KW-1133">Transmembrane helix</keyword>
<feature type="transmembrane region" description="Helical" evidence="6">
    <location>
        <begin position="345"/>
        <end position="365"/>
    </location>
</feature>
<evidence type="ECO:0000256" key="6">
    <source>
        <dbReference type="SAM" id="Phobius"/>
    </source>
</evidence>
<feature type="transmembrane region" description="Helical" evidence="6">
    <location>
        <begin position="224"/>
        <end position="244"/>
    </location>
</feature>
<dbReference type="PANTHER" id="PTHR23508:SF10">
    <property type="entry name" value="CARBOXYLIC ACID TRANSPORTER PROTEIN HOMOLOG"/>
    <property type="match status" value="1"/>
</dbReference>
<evidence type="ECO:0000256" key="3">
    <source>
        <dbReference type="ARBA" id="ARBA00022692"/>
    </source>
</evidence>
<dbReference type="SUPFAM" id="SSF103473">
    <property type="entry name" value="MFS general substrate transporter"/>
    <property type="match status" value="1"/>
</dbReference>
<feature type="transmembrane region" description="Helical" evidence="6">
    <location>
        <begin position="106"/>
        <end position="127"/>
    </location>
</feature>
<dbReference type="Pfam" id="PF07690">
    <property type="entry name" value="MFS_1"/>
    <property type="match status" value="1"/>
</dbReference>
<dbReference type="RefSeq" id="WP_072771838.1">
    <property type="nucleotide sequence ID" value="NZ_FRDN01000005.1"/>
</dbReference>
<dbReference type="PROSITE" id="PS00217">
    <property type="entry name" value="SUGAR_TRANSPORT_2"/>
    <property type="match status" value="1"/>
</dbReference>
<evidence type="ECO:0000256" key="4">
    <source>
        <dbReference type="ARBA" id="ARBA00022989"/>
    </source>
</evidence>
<dbReference type="InterPro" id="IPR036259">
    <property type="entry name" value="MFS_trans_sf"/>
</dbReference>
<feature type="domain" description="Major facilitator superfamily (MFS) profile" evidence="7">
    <location>
        <begin position="15"/>
        <end position="400"/>
    </location>
</feature>
<proteinExistence type="predicted"/>
<dbReference type="PROSITE" id="PS00216">
    <property type="entry name" value="SUGAR_TRANSPORT_1"/>
    <property type="match status" value="1"/>
</dbReference>
<evidence type="ECO:0000259" key="7">
    <source>
        <dbReference type="PROSITE" id="PS50850"/>
    </source>
</evidence>
<name>A0A1M7SXR8_9FIRM</name>
<feature type="transmembrane region" description="Helical" evidence="6">
    <location>
        <begin position="20"/>
        <end position="41"/>
    </location>
</feature>
<feature type="transmembrane region" description="Helical" evidence="6">
    <location>
        <begin position="256"/>
        <end position="277"/>
    </location>
</feature>
<dbReference type="PROSITE" id="PS50850">
    <property type="entry name" value="MFS"/>
    <property type="match status" value="1"/>
</dbReference>
<feature type="transmembrane region" description="Helical" evidence="6">
    <location>
        <begin position="165"/>
        <end position="188"/>
    </location>
</feature>
<evidence type="ECO:0000313" key="9">
    <source>
        <dbReference type="Proteomes" id="UP000184010"/>
    </source>
</evidence>
<reference evidence="9" key="1">
    <citation type="submission" date="2016-12" db="EMBL/GenBank/DDBJ databases">
        <authorList>
            <person name="Varghese N."/>
            <person name="Submissions S."/>
        </authorList>
    </citation>
    <scope>NUCLEOTIDE SEQUENCE [LARGE SCALE GENOMIC DNA]</scope>
    <source>
        <strain evidence="9">DSM 11544</strain>
    </source>
</reference>
<protein>
    <submittedName>
        <fullName evidence="8">Predicted arabinose efflux permease, MFS family</fullName>
    </submittedName>
</protein>
<dbReference type="InterPro" id="IPR020846">
    <property type="entry name" value="MFS_dom"/>
</dbReference>
<feature type="transmembrane region" description="Helical" evidence="6">
    <location>
        <begin position="139"/>
        <end position="159"/>
    </location>
</feature>
<accession>A0A1M7SXR8</accession>
<evidence type="ECO:0000313" key="8">
    <source>
        <dbReference type="EMBL" id="SHN63282.1"/>
    </source>
</evidence>
<feature type="transmembrane region" description="Helical" evidence="6">
    <location>
        <begin position="371"/>
        <end position="395"/>
    </location>
</feature>
<dbReference type="Proteomes" id="UP000184010">
    <property type="component" value="Unassembled WGS sequence"/>
</dbReference>
<feature type="transmembrane region" description="Helical" evidence="6">
    <location>
        <begin position="81"/>
        <end position="100"/>
    </location>
</feature>
<dbReference type="InterPro" id="IPR005829">
    <property type="entry name" value="Sugar_transporter_CS"/>
</dbReference>